<dbReference type="GO" id="GO:0003951">
    <property type="term" value="F:NAD+ kinase activity"/>
    <property type="evidence" value="ECO:0007669"/>
    <property type="project" value="InterPro"/>
</dbReference>
<dbReference type="Proteomes" id="UP000077202">
    <property type="component" value="Unassembled WGS sequence"/>
</dbReference>
<dbReference type="SUPFAM" id="SSF111331">
    <property type="entry name" value="NAD kinase/diacylglycerol kinase-like"/>
    <property type="match status" value="1"/>
</dbReference>
<evidence type="ECO:0000259" key="12">
    <source>
        <dbReference type="PROSITE" id="PS50873"/>
    </source>
</evidence>
<dbReference type="GO" id="GO:0019674">
    <property type="term" value="P:NAD+ metabolic process"/>
    <property type="evidence" value="ECO:0007669"/>
    <property type="project" value="InterPro"/>
</dbReference>
<evidence type="ECO:0000256" key="5">
    <source>
        <dbReference type="ARBA" id="ARBA00022723"/>
    </source>
</evidence>
<dbReference type="GO" id="GO:0046872">
    <property type="term" value="F:metal ion binding"/>
    <property type="evidence" value="ECO:0007669"/>
    <property type="project" value="UniProtKB-KW"/>
</dbReference>
<comment type="similarity">
    <text evidence="11">Belongs to the peroxidase family.</text>
</comment>
<feature type="disulfide bond" evidence="10">
    <location>
        <begin position="81"/>
        <end position="86"/>
    </location>
</feature>
<feature type="binding site" evidence="8">
    <location>
        <position position="98"/>
    </location>
    <ligand>
        <name>Ca(2+)</name>
        <dbReference type="ChEBI" id="CHEBI:29108"/>
        <label>1</label>
    </ligand>
</feature>
<keyword evidence="14" id="KW-1185">Reference proteome</keyword>
<dbReference type="AlphaFoldDB" id="A0A176VFL2"/>
<keyword evidence="3" id="KW-0575">Peroxidase</keyword>
<comment type="cofactor">
    <cofactor evidence="8">
        <name>Ca(2+)</name>
        <dbReference type="ChEBI" id="CHEBI:29108"/>
    </cofactor>
    <text evidence="8">Binds 2 calcium ions per subunit.</text>
</comment>
<feature type="binding site" evidence="8">
    <location>
        <position position="80"/>
    </location>
    <ligand>
        <name>Ca(2+)</name>
        <dbReference type="ChEBI" id="CHEBI:29108"/>
        <label>1</label>
    </ligand>
</feature>
<evidence type="ECO:0000256" key="2">
    <source>
        <dbReference type="ARBA" id="ARBA00001970"/>
    </source>
</evidence>
<keyword evidence="4" id="KW-0349">Heme</keyword>
<evidence type="ECO:0000256" key="6">
    <source>
        <dbReference type="ARBA" id="ARBA00023004"/>
    </source>
</evidence>
<evidence type="ECO:0000313" key="13">
    <source>
        <dbReference type="EMBL" id="OAE19233.1"/>
    </source>
</evidence>
<dbReference type="InterPro" id="IPR017437">
    <property type="entry name" value="ATP-NAD_kinase_PpnK-typ_C"/>
</dbReference>
<keyword evidence="5 8" id="KW-0479">Metal-binding</keyword>
<evidence type="ECO:0000313" key="14">
    <source>
        <dbReference type="Proteomes" id="UP000077202"/>
    </source>
</evidence>
<proteinExistence type="inferred from homology"/>
<feature type="active site" description="Proton acceptor" evidence="7">
    <location>
        <position position="79"/>
    </location>
</feature>
<dbReference type="GO" id="GO:0140825">
    <property type="term" value="F:lactoperoxidase activity"/>
    <property type="evidence" value="ECO:0007669"/>
    <property type="project" value="UniProtKB-EC"/>
</dbReference>
<keyword evidence="6" id="KW-0408">Iron</keyword>
<evidence type="ECO:0000256" key="10">
    <source>
        <dbReference type="PIRSR" id="PIRSR600823-5"/>
    </source>
</evidence>
<dbReference type="GO" id="GO:0006979">
    <property type="term" value="P:response to oxidative stress"/>
    <property type="evidence" value="ECO:0007669"/>
    <property type="project" value="InterPro"/>
</dbReference>
<feature type="binding site" evidence="8">
    <location>
        <position position="87"/>
    </location>
    <ligand>
        <name>Ca(2+)</name>
        <dbReference type="ChEBI" id="CHEBI:29108"/>
        <label>1</label>
    </ligand>
</feature>
<feature type="binding site" evidence="8">
    <location>
        <position position="85"/>
    </location>
    <ligand>
        <name>Ca(2+)</name>
        <dbReference type="ChEBI" id="CHEBI:29108"/>
        <label>1</label>
    </ligand>
</feature>
<dbReference type="InterPro" id="IPR000823">
    <property type="entry name" value="Peroxidase_pln"/>
</dbReference>
<dbReference type="EMBL" id="LVLJ01003906">
    <property type="protein sequence ID" value="OAE19233.1"/>
    <property type="molecule type" value="Genomic_DNA"/>
</dbReference>
<feature type="binding site" evidence="8">
    <location>
        <position position="83"/>
    </location>
    <ligand>
        <name>Ca(2+)</name>
        <dbReference type="ChEBI" id="CHEBI:29108"/>
        <label>1</label>
    </ligand>
</feature>
<evidence type="ECO:0000256" key="3">
    <source>
        <dbReference type="ARBA" id="ARBA00022559"/>
    </source>
</evidence>
<feature type="binding site" evidence="8">
    <location>
        <position position="89"/>
    </location>
    <ligand>
        <name>Ca(2+)</name>
        <dbReference type="ChEBI" id="CHEBI:29108"/>
        <label>1</label>
    </ligand>
</feature>
<dbReference type="InterPro" id="IPR010255">
    <property type="entry name" value="Haem_peroxidase_sf"/>
</dbReference>
<dbReference type="SUPFAM" id="SSF48113">
    <property type="entry name" value="Heme-dependent peroxidases"/>
    <property type="match status" value="1"/>
</dbReference>
<accession>A0A176VFL2</accession>
<keyword evidence="8" id="KW-0106">Calcium</keyword>
<evidence type="ECO:0000256" key="11">
    <source>
        <dbReference type="RuleBase" id="RU004241"/>
    </source>
</evidence>
<organism evidence="13 14">
    <name type="scientific">Marchantia polymorpha subsp. ruderalis</name>
    <dbReference type="NCBI Taxonomy" id="1480154"/>
    <lineage>
        <taxon>Eukaryota</taxon>
        <taxon>Viridiplantae</taxon>
        <taxon>Streptophyta</taxon>
        <taxon>Embryophyta</taxon>
        <taxon>Marchantiophyta</taxon>
        <taxon>Marchantiopsida</taxon>
        <taxon>Marchantiidae</taxon>
        <taxon>Marchantiales</taxon>
        <taxon>Marchantiaceae</taxon>
        <taxon>Marchantia</taxon>
    </lineage>
</organism>
<dbReference type="GO" id="GO:0020037">
    <property type="term" value="F:heme binding"/>
    <property type="evidence" value="ECO:0007669"/>
    <property type="project" value="InterPro"/>
</dbReference>
<sequence length="130" mass="14046">MHIRQSAFHTRQPIDTKIKLHASKVTAVGVIVATPTGSTAYSDSCRTIQEAQSVIAKAVNAEFDKNLKNAAGLIRMAYHDCFVEGCDGSVLLDVEDAEKTAEINLTLLGFDVINAAKTAVEAVSWSRVLR</sequence>
<evidence type="ECO:0000256" key="1">
    <source>
        <dbReference type="ARBA" id="ARBA00000189"/>
    </source>
</evidence>
<keyword evidence="10" id="KW-1015">Disulfide bond</keyword>
<feature type="site" description="Transition state stabilizer" evidence="9">
    <location>
        <position position="75"/>
    </location>
</feature>
<dbReference type="Pfam" id="PF00141">
    <property type="entry name" value="peroxidase"/>
    <property type="match status" value="1"/>
</dbReference>
<feature type="domain" description="Plant heme peroxidase family profile" evidence="12">
    <location>
        <begin position="41"/>
        <end position="130"/>
    </location>
</feature>
<keyword evidence="3" id="KW-0560">Oxidoreductase</keyword>
<evidence type="ECO:0000256" key="8">
    <source>
        <dbReference type="PIRSR" id="PIRSR600823-3"/>
    </source>
</evidence>
<dbReference type="PROSITE" id="PS50873">
    <property type="entry name" value="PEROXIDASE_4"/>
    <property type="match status" value="1"/>
</dbReference>
<gene>
    <name evidence="13" type="ORF">AXG93_3507s1040</name>
</gene>
<dbReference type="PANTHER" id="PTHR31235">
    <property type="entry name" value="PEROXIDASE 25-RELATED"/>
    <property type="match status" value="1"/>
</dbReference>
<reference evidence="13" key="1">
    <citation type="submission" date="2016-03" db="EMBL/GenBank/DDBJ databases">
        <title>Mechanisms controlling the formation of the plant cell surface in tip-growing cells are functionally conserved among land plants.</title>
        <authorList>
            <person name="Honkanen S."/>
            <person name="Jones V.A."/>
            <person name="Morieri G."/>
            <person name="Champion C."/>
            <person name="Hetherington A.J."/>
            <person name="Kelly S."/>
            <person name="Saint-Marcoux D."/>
            <person name="Proust H."/>
            <person name="Prescott H."/>
            <person name="Dolan L."/>
        </authorList>
    </citation>
    <scope>NUCLEOTIDE SEQUENCE [LARGE SCALE GENOMIC DNA]</scope>
    <source>
        <tissue evidence="13">Whole gametophyte</tissue>
    </source>
</reference>
<dbReference type="Gene3D" id="2.60.200.30">
    <property type="entry name" value="Probable inorganic polyphosphate/atp-NAD kinase, domain 2"/>
    <property type="match status" value="1"/>
</dbReference>
<comment type="catalytic activity">
    <reaction evidence="1">
        <text>2 a phenolic donor + H2O2 = 2 a phenolic radical donor + 2 H2O</text>
        <dbReference type="Rhea" id="RHEA:56136"/>
        <dbReference type="ChEBI" id="CHEBI:15377"/>
        <dbReference type="ChEBI" id="CHEBI:16240"/>
        <dbReference type="ChEBI" id="CHEBI:139520"/>
        <dbReference type="ChEBI" id="CHEBI:139521"/>
        <dbReference type="EC" id="1.11.1.7"/>
    </reaction>
</comment>
<comment type="caution">
    <text evidence="13">The sequence shown here is derived from an EMBL/GenBank/DDBJ whole genome shotgun (WGS) entry which is preliminary data.</text>
</comment>
<dbReference type="InterPro" id="IPR016064">
    <property type="entry name" value="NAD/diacylglycerol_kinase_sf"/>
</dbReference>
<dbReference type="InterPro" id="IPR002016">
    <property type="entry name" value="Haem_peroxidase"/>
</dbReference>
<dbReference type="PRINTS" id="PR00461">
    <property type="entry name" value="PLPEROXIDASE"/>
</dbReference>
<comment type="cofactor">
    <cofactor evidence="2">
        <name>heme b</name>
        <dbReference type="ChEBI" id="CHEBI:60344"/>
    </cofactor>
</comment>
<name>A0A176VFL2_MARPO</name>
<protein>
    <recommendedName>
        <fullName evidence="12">Plant heme peroxidase family profile domain-containing protein</fullName>
    </recommendedName>
</protein>
<evidence type="ECO:0000256" key="9">
    <source>
        <dbReference type="PIRSR" id="PIRSR600823-4"/>
    </source>
</evidence>
<evidence type="ECO:0000256" key="7">
    <source>
        <dbReference type="PIRSR" id="PIRSR600823-1"/>
    </source>
</evidence>
<dbReference type="Gene3D" id="1.10.520.10">
    <property type="match status" value="1"/>
</dbReference>
<evidence type="ECO:0000256" key="4">
    <source>
        <dbReference type="ARBA" id="ARBA00022617"/>
    </source>
</evidence>